<evidence type="ECO:0000313" key="1">
    <source>
        <dbReference type="EMBL" id="PIA65145.1"/>
    </source>
</evidence>
<proteinExistence type="predicted"/>
<evidence type="ECO:0000313" key="2">
    <source>
        <dbReference type="Proteomes" id="UP000230069"/>
    </source>
</evidence>
<reference evidence="1 2" key="1">
    <citation type="submission" date="2017-09" db="EMBL/GenBank/DDBJ databases">
        <title>WGS assembly of Aquilegia coerulea Goldsmith.</title>
        <authorList>
            <person name="Hodges S."/>
            <person name="Kramer E."/>
            <person name="Nordborg M."/>
            <person name="Tomkins J."/>
            <person name="Borevitz J."/>
            <person name="Derieg N."/>
            <person name="Yan J."/>
            <person name="Mihaltcheva S."/>
            <person name="Hayes R.D."/>
            <person name="Rokhsar D."/>
        </authorList>
    </citation>
    <scope>NUCLEOTIDE SEQUENCE [LARGE SCALE GENOMIC DNA]</scope>
    <source>
        <strain evidence="2">cv. Goldsmith</strain>
    </source>
</reference>
<gene>
    <name evidence="1" type="ORF">AQUCO_00100561v1</name>
</gene>
<name>A0A2G5FB16_AQUCA</name>
<keyword evidence="2" id="KW-1185">Reference proteome</keyword>
<sequence length="66" mass="7708">MKILEVETVCLLMKNIFAIFRRQQLDWIMHGSMSGTISRIIEEQRLRKEMINPAGIELCMSLLQLS</sequence>
<protein>
    <submittedName>
        <fullName evidence="1">Uncharacterized protein</fullName>
    </submittedName>
</protein>
<dbReference type="InParanoid" id="A0A2G5FB16"/>
<organism evidence="1 2">
    <name type="scientific">Aquilegia coerulea</name>
    <name type="common">Rocky mountain columbine</name>
    <dbReference type="NCBI Taxonomy" id="218851"/>
    <lineage>
        <taxon>Eukaryota</taxon>
        <taxon>Viridiplantae</taxon>
        <taxon>Streptophyta</taxon>
        <taxon>Embryophyta</taxon>
        <taxon>Tracheophyta</taxon>
        <taxon>Spermatophyta</taxon>
        <taxon>Magnoliopsida</taxon>
        <taxon>Ranunculales</taxon>
        <taxon>Ranunculaceae</taxon>
        <taxon>Thalictroideae</taxon>
        <taxon>Aquilegia</taxon>
    </lineage>
</organism>
<dbReference type="AlphaFoldDB" id="A0A2G5FB16"/>
<dbReference type="Proteomes" id="UP000230069">
    <property type="component" value="Unassembled WGS sequence"/>
</dbReference>
<accession>A0A2G5FB16</accession>
<dbReference type="EMBL" id="KZ305018">
    <property type="protein sequence ID" value="PIA65145.1"/>
    <property type="molecule type" value="Genomic_DNA"/>
</dbReference>